<dbReference type="Gene3D" id="3.30.450.30">
    <property type="entry name" value="Dynein light chain 2a, cytoplasmic"/>
    <property type="match status" value="1"/>
</dbReference>
<sequence>MSESNNANLNWLVARFAREVPGVSHAVLVSADGLLQATSDNLPEERAEQLAAITAGLASLATGAVQLFDGGKVMQSIVDMQRGYLLVMSVGTASHLAVLATKQHDIGRIGYEMALLVDRVGTVIQATARSTV</sequence>
<proteinExistence type="predicted"/>
<comment type="caution">
    <text evidence="2">The sequence shown here is derived from an EMBL/GenBank/DDBJ whole genome shotgun (WGS) entry which is preliminary data.</text>
</comment>
<name>A0ABS4QBD6_9NOCA</name>
<keyword evidence="3" id="KW-1185">Reference proteome</keyword>
<dbReference type="Proteomes" id="UP001519325">
    <property type="component" value="Unassembled WGS sequence"/>
</dbReference>
<protein>
    <submittedName>
        <fullName evidence="2">Regulator of Ras-like GTPase activity (Roadblock/LC7/MglB family)</fullName>
    </submittedName>
</protein>
<organism evidence="2 3">
    <name type="scientific">Nocardia goodfellowii</name>
    <dbReference type="NCBI Taxonomy" id="882446"/>
    <lineage>
        <taxon>Bacteria</taxon>
        <taxon>Bacillati</taxon>
        <taxon>Actinomycetota</taxon>
        <taxon>Actinomycetes</taxon>
        <taxon>Mycobacteriales</taxon>
        <taxon>Nocardiaceae</taxon>
        <taxon>Nocardia</taxon>
    </lineage>
</organism>
<dbReference type="PANTHER" id="PTHR36222">
    <property type="entry name" value="SERINE PROTEASE INHIBITOR RV3364C"/>
    <property type="match status" value="1"/>
</dbReference>
<dbReference type="EMBL" id="JAGGMR010000001">
    <property type="protein sequence ID" value="MBP2189006.1"/>
    <property type="molecule type" value="Genomic_DNA"/>
</dbReference>
<evidence type="ECO:0000313" key="2">
    <source>
        <dbReference type="EMBL" id="MBP2189006.1"/>
    </source>
</evidence>
<feature type="domain" description="Roadblock/LAMTOR2" evidence="1">
    <location>
        <begin position="10"/>
        <end position="100"/>
    </location>
</feature>
<accession>A0ABS4QBD6</accession>
<dbReference type="InterPro" id="IPR053141">
    <property type="entry name" value="Mycobact_SerProt_Inhib_Rv3364c"/>
</dbReference>
<dbReference type="SUPFAM" id="SSF103196">
    <property type="entry name" value="Roadblock/LC7 domain"/>
    <property type="match status" value="1"/>
</dbReference>
<evidence type="ECO:0000313" key="3">
    <source>
        <dbReference type="Proteomes" id="UP001519325"/>
    </source>
</evidence>
<reference evidence="2 3" key="1">
    <citation type="submission" date="2021-03" db="EMBL/GenBank/DDBJ databases">
        <title>Sequencing the genomes of 1000 actinobacteria strains.</title>
        <authorList>
            <person name="Klenk H.-P."/>
        </authorList>
    </citation>
    <scope>NUCLEOTIDE SEQUENCE [LARGE SCALE GENOMIC DNA]</scope>
    <source>
        <strain evidence="2 3">DSM 45516</strain>
    </source>
</reference>
<dbReference type="SMART" id="SM00960">
    <property type="entry name" value="Robl_LC7"/>
    <property type="match status" value="1"/>
</dbReference>
<gene>
    <name evidence="2" type="ORF">BJ987_001907</name>
</gene>
<dbReference type="Pfam" id="PF03259">
    <property type="entry name" value="Robl_LC7"/>
    <property type="match status" value="1"/>
</dbReference>
<dbReference type="RefSeq" id="WP_209887038.1">
    <property type="nucleotide sequence ID" value="NZ_JAGGMR010000001.1"/>
</dbReference>
<evidence type="ECO:0000259" key="1">
    <source>
        <dbReference type="SMART" id="SM00960"/>
    </source>
</evidence>
<dbReference type="PANTHER" id="PTHR36222:SF1">
    <property type="entry name" value="SERINE PROTEASE INHIBITOR RV3364C"/>
    <property type="match status" value="1"/>
</dbReference>
<dbReference type="InterPro" id="IPR004942">
    <property type="entry name" value="Roadblock/LAMTOR2_dom"/>
</dbReference>